<evidence type="ECO:0000313" key="3">
    <source>
        <dbReference type="EMBL" id="NMW65997.1"/>
    </source>
</evidence>
<dbReference type="GO" id="GO:0008270">
    <property type="term" value="F:zinc ion binding"/>
    <property type="evidence" value="ECO:0007669"/>
    <property type="project" value="InterPro"/>
</dbReference>
<organism evidence="3 4">
    <name type="scientific">Mobiluncus mulieris</name>
    <dbReference type="NCBI Taxonomy" id="2052"/>
    <lineage>
        <taxon>Bacteria</taxon>
        <taxon>Bacillati</taxon>
        <taxon>Actinomycetota</taxon>
        <taxon>Actinomycetes</taxon>
        <taxon>Actinomycetales</taxon>
        <taxon>Actinomycetaceae</taxon>
        <taxon>Mobiluncus</taxon>
    </lineage>
</organism>
<dbReference type="RefSeq" id="WP_169772495.1">
    <property type="nucleotide sequence ID" value="NZ_JABCUR010000014.1"/>
</dbReference>
<evidence type="ECO:0000256" key="1">
    <source>
        <dbReference type="SAM" id="MobiDB-lite"/>
    </source>
</evidence>
<dbReference type="GO" id="GO:0004519">
    <property type="term" value="F:endonuclease activity"/>
    <property type="evidence" value="ECO:0007669"/>
    <property type="project" value="InterPro"/>
</dbReference>
<dbReference type="Pfam" id="PF01844">
    <property type="entry name" value="HNH"/>
    <property type="match status" value="1"/>
</dbReference>
<gene>
    <name evidence="3" type="ORF">HHJ78_10925</name>
</gene>
<dbReference type="Gene3D" id="1.10.30.50">
    <property type="match status" value="1"/>
</dbReference>
<dbReference type="AlphaFoldDB" id="A0A7Y0U366"/>
<proteinExistence type="predicted"/>
<dbReference type="Proteomes" id="UP000578252">
    <property type="component" value="Unassembled WGS sequence"/>
</dbReference>
<protein>
    <recommendedName>
        <fullName evidence="2">HNH domain-containing protein</fullName>
    </recommendedName>
</protein>
<accession>A0A7Y0U366</accession>
<reference evidence="3 4" key="1">
    <citation type="submission" date="2020-04" db="EMBL/GenBank/DDBJ databases">
        <title>Antimicrobial susceptibility and clonality of vaginal-derived multi-drug resistant Mobiluncus isolates in China.</title>
        <authorList>
            <person name="Zhang X."/>
        </authorList>
    </citation>
    <scope>NUCLEOTIDE SEQUENCE [LARGE SCALE GENOMIC DNA]</scope>
    <source>
        <strain evidence="3 4">13</strain>
    </source>
</reference>
<evidence type="ECO:0000313" key="4">
    <source>
        <dbReference type="Proteomes" id="UP000578252"/>
    </source>
</evidence>
<evidence type="ECO:0000259" key="2">
    <source>
        <dbReference type="Pfam" id="PF01844"/>
    </source>
</evidence>
<dbReference type="EMBL" id="JABCUR010000014">
    <property type="protein sequence ID" value="NMW65997.1"/>
    <property type="molecule type" value="Genomic_DNA"/>
</dbReference>
<feature type="region of interest" description="Disordered" evidence="1">
    <location>
        <begin position="41"/>
        <end position="98"/>
    </location>
</feature>
<dbReference type="GO" id="GO:0003676">
    <property type="term" value="F:nucleic acid binding"/>
    <property type="evidence" value="ECO:0007669"/>
    <property type="project" value="InterPro"/>
</dbReference>
<sequence>MSNLRTTTRIFRKASAAFLTQGRQDNAPCWLCGQPIDYNAKPGTTPDSHNLDHYYPVSTNPELQHDPSNFRHAHKQCNEQRGNRRPHANLGQNPPAWW</sequence>
<comment type="caution">
    <text evidence="3">The sequence shown here is derived from an EMBL/GenBank/DDBJ whole genome shotgun (WGS) entry which is preliminary data.</text>
</comment>
<dbReference type="InterPro" id="IPR002711">
    <property type="entry name" value="HNH"/>
</dbReference>
<feature type="domain" description="HNH" evidence="2">
    <location>
        <begin position="29"/>
        <end position="84"/>
    </location>
</feature>
<name>A0A7Y0U366_9ACTO</name>